<evidence type="ECO:0000256" key="1">
    <source>
        <dbReference type="SAM" id="Coils"/>
    </source>
</evidence>
<feature type="chain" id="PRO_5045519568" description="DUF4349 domain-containing protein" evidence="4">
    <location>
        <begin position="34"/>
        <end position="358"/>
    </location>
</feature>
<evidence type="ECO:0000259" key="5">
    <source>
        <dbReference type="Pfam" id="PF14257"/>
    </source>
</evidence>
<evidence type="ECO:0000313" key="7">
    <source>
        <dbReference type="Proteomes" id="UP000649259"/>
    </source>
</evidence>
<feature type="compositionally biased region" description="Low complexity" evidence="2">
    <location>
        <begin position="73"/>
        <end position="84"/>
    </location>
</feature>
<comment type="caution">
    <text evidence="6">The sequence shown here is derived from an EMBL/GenBank/DDBJ whole genome shotgun (WGS) entry which is preliminary data.</text>
</comment>
<feature type="compositionally biased region" description="Low complexity" evidence="2">
    <location>
        <begin position="53"/>
        <end position="64"/>
    </location>
</feature>
<dbReference type="PROSITE" id="PS51257">
    <property type="entry name" value="PROKAR_LIPOPROTEIN"/>
    <property type="match status" value="1"/>
</dbReference>
<accession>A0ABQ3S9R3</accession>
<keyword evidence="7" id="KW-1185">Reference proteome</keyword>
<protein>
    <recommendedName>
        <fullName evidence="5">DUF4349 domain-containing protein</fullName>
    </recommendedName>
</protein>
<organism evidence="6 7">
    <name type="scientific">Streptomyces asoensis</name>
    <dbReference type="NCBI Taxonomy" id="249586"/>
    <lineage>
        <taxon>Bacteria</taxon>
        <taxon>Bacillati</taxon>
        <taxon>Actinomycetota</taxon>
        <taxon>Actinomycetes</taxon>
        <taxon>Kitasatosporales</taxon>
        <taxon>Streptomycetaceae</taxon>
        <taxon>Streptomyces</taxon>
    </lineage>
</organism>
<evidence type="ECO:0000256" key="2">
    <source>
        <dbReference type="SAM" id="MobiDB-lite"/>
    </source>
</evidence>
<dbReference type="InterPro" id="IPR025645">
    <property type="entry name" value="DUF4349"/>
</dbReference>
<feature type="compositionally biased region" description="Low complexity" evidence="2">
    <location>
        <begin position="325"/>
        <end position="346"/>
    </location>
</feature>
<keyword evidence="3" id="KW-1133">Transmembrane helix</keyword>
<keyword evidence="3" id="KW-0472">Membrane</keyword>
<keyword evidence="1" id="KW-0175">Coiled coil</keyword>
<keyword evidence="3" id="KW-0812">Transmembrane</keyword>
<dbReference type="EMBL" id="BNEB01000005">
    <property type="protein sequence ID" value="GHI64792.1"/>
    <property type="molecule type" value="Genomic_DNA"/>
</dbReference>
<dbReference type="RefSeq" id="WP_189922960.1">
    <property type="nucleotide sequence ID" value="NZ_BMSI01000007.1"/>
</dbReference>
<dbReference type="Proteomes" id="UP000649259">
    <property type="component" value="Unassembled WGS sequence"/>
</dbReference>
<sequence>MRTSPSAGRPAGRSARPARVWAAVALTAALALAGCSAGGDSGSSSAADDKAAVAEPGAPGAGEADGARGAKEGAGASGSKATAAPSVTVNRIIRTASLTVQVKDVPKALDQARATTENAGGYVGDETTVRDEDGGERTRVVLRVPVARYDDVLADLQGAGRLLERTAKAQDVTDQVVDVDSRIASQRASVARVRELMDRATKLSDVVTLEGELSNREADLEALLAQQASLKDRTSLATVTLTLSEKPVVTAAEDDDPGFVDALAGGWDAFVTMLRWIAVAFGAVLPFLVVGVLLLLAWLRLVRPRRRAAEASWAGLGVPGQTGRPGAAGQLAGEAGPAGAGQPASGRPGGEAREPGQD</sequence>
<evidence type="ECO:0000256" key="3">
    <source>
        <dbReference type="SAM" id="Phobius"/>
    </source>
</evidence>
<feature type="coiled-coil region" evidence="1">
    <location>
        <begin position="206"/>
        <end position="233"/>
    </location>
</feature>
<evidence type="ECO:0000313" key="6">
    <source>
        <dbReference type="EMBL" id="GHI64792.1"/>
    </source>
</evidence>
<name>A0ABQ3S9R3_9ACTN</name>
<dbReference type="Pfam" id="PF14257">
    <property type="entry name" value="DUF4349"/>
    <property type="match status" value="1"/>
</dbReference>
<evidence type="ECO:0000256" key="4">
    <source>
        <dbReference type="SAM" id="SignalP"/>
    </source>
</evidence>
<feature type="signal peptide" evidence="4">
    <location>
        <begin position="1"/>
        <end position="33"/>
    </location>
</feature>
<feature type="domain" description="DUF4349" evidence="5">
    <location>
        <begin position="91"/>
        <end position="298"/>
    </location>
</feature>
<keyword evidence="4" id="KW-0732">Signal</keyword>
<proteinExistence type="predicted"/>
<reference evidence="7" key="1">
    <citation type="submission" date="2023-07" db="EMBL/GenBank/DDBJ databases">
        <title>Whole genome shotgun sequence of Streptomyces cacaoi subsp. asoensis NBRC 13813.</title>
        <authorList>
            <person name="Komaki H."/>
            <person name="Tamura T."/>
        </authorList>
    </citation>
    <scope>NUCLEOTIDE SEQUENCE [LARGE SCALE GENOMIC DNA]</scope>
    <source>
        <strain evidence="7">NBRC 13813</strain>
    </source>
</reference>
<feature type="region of interest" description="Disordered" evidence="2">
    <location>
        <begin position="315"/>
        <end position="358"/>
    </location>
</feature>
<dbReference type="GeneID" id="91474219"/>
<feature type="transmembrane region" description="Helical" evidence="3">
    <location>
        <begin position="276"/>
        <end position="299"/>
    </location>
</feature>
<feature type="region of interest" description="Disordered" evidence="2">
    <location>
        <begin position="36"/>
        <end position="84"/>
    </location>
</feature>
<gene>
    <name evidence="6" type="ORF">Saso_64420</name>
</gene>